<dbReference type="GO" id="GO:0016780">
    <property type="term" value="F:phosphotransferase activity, for other substituted phosphate groups"/>
    <property type="evidence" value="ECO:0007669"/>
    <property type="project" value="TreeGrafter"/>
</dbReference>
<feature type="transmembrane region" description="Helical" evidence="2">
    <location>
        <begin position="20"/>
        <end position="40"/>
    </location>
</feature>
<protein>
    <submittedName>
        <fullName evidence="4">Glycosyltransferase</fullName>
    </submittedName>
</protein>
<dbReference type="PANTHER" id="PTHR30576">
    <property type="entry name" value="COLANIC BIOSYNTHESIS UDP-GLUCOSE LIPID CARRIER TRANSFERASE"/>
    <property type="match status" value="1"/>
</dbReference>
<evidence type="ECO:0000256" key="1">
    <source>
        <dbReference type="ARBA" id="ARBA00006464"/>
    </source>
</evidence>
<keyword evidence="4" id="KW-0808">Transferase</keyword>
<name>A0A533Q8F5_9BACT</name>
<keyword evidence="2" id="KW-1133">Transmembrane helix</keyword>
<proteinExistence type="inferred from homology"/>
<dbReference type="Pfam" id="PF02397">
    <property type="entry name" value="Bac_transf"/>
    <property type="match status" value="1"/>
</dbReference>
<reference evidence="4 5" key="1">
    <citation type="submission" date="2019-04" db="EMBL/GenBank/DDBJ databases">
        <title>Genome of a novel bacterium Candidatus Jettenia ecosi reconstructed from metagenome of an anammox bioreactor.</title>
        <authorList>
            <person name="Mardanov A.V."/>
            <person name="Beletsky A.V."/>
            <person name="Ravin N.V."/>
            <person name="Botchkova E.A."/>
            <person name="Litti Y.V."/>
            <person name="Nozhevnikova A.N."/>
        </authorList>
    </citation>
    <scope>NUCLEOTIDE SEQUENCE [LARGE SCALE GENOMIC DNA]</scope>
    <source>
        <strain evidence="4">J2</strain>
    </source>
</reference>
<keyword evidence="2" id="KW-0812">Transmembrane</keyword>
<sequence length="208" mass="23795">MCFPKYLLSPNIPKRLFDIVFSSFGLILTFPVLLVLAILIKKEDGGSVFYRGVRVGRYGKLFKIFKFRTMVIDAEKIGGTSTADDDPRITRIGKFIRKCKLDELPQLINVLRGEMSFVGPRPQVQWAVELYNEKEKKLLTVRPGITDYASIKFKNEAEILKGSSNPDKDYLEKIAPEKTRLGLEYVKNSSLWLDVKLIVTTLKVIFEK</sequence>
<gene>
    <name evidence="4" type="ORF">JETT_2791</name>
</gene>
<dbReference type="Proteomes" id="UP000319783">
    <property type="component" value="Unassembled WGS sequence"/>
</dbReference>
<evidence type="ECO:0000256" key="2">
    <source>
        <dbReference type="SAM" id="Phobius"/>
    </source>
</evidence>
<evidence type="ECO:0000313" key="4">
    <source>
        <dbReference type="EMBL" id="TLD40956.1"/>
    </source>
</evidence>
<feature type="domain" description="Bacterial sugar transferase" evidence="3">
    <location>
        <begin position="14"/>
        <end position="206"/>
    </location>
</feature>
<dbReference type="PANTHER" id="PTHR30576:SF20">
    <property type="entry name" value="QUINOVOSAMINEPHOSPHOTRANSFERAE-RELATED"/>
    <property type="match status" value="1"/>
</dbReference>
<organism evidence="4 5">
    <name type="scientific">Candidatus Jettenia ecosi</name>
    <dbReference type="NCBI Taxonomy" id="2494326"/>
    <lineage>
        <taxon>Bacteria</taxon>
        <taxon>Pseudomonadati</taxon>
        <taxon>Planctomycetota</taxon>
        <taxon>Candidatus Brocadiia</taxon>
        <taxon>Candidatus Brocadiales</taxon>
        <taxon>Candidatus Brocadiaceae</taxon>
        <taxon>Candidatus Jettenia</taxon>
    </lineage>
</organism>
<evidence type="ECO:0000259" key="3">
    <source>
        <dbReference type="Pfam" id="PF02397"/>
    </source>
</evidence>
<dbReference type="EMBL" id="SULG01000070">
    <property type="protein sequence ID" value="TLD40956.1"/>
    <property type="molecule type" value="Genomic_DNA"/>
</dbReference>
<evidence type="ECO:0000313" key="5">
    <source>
        <dbReference type="Proteomes" id="UP000319783"/>
    </source>
</evidence>
<accession>A0A533Q8F5</accession>
<keyword evidence="2" id="KW-0472">Membrane</keyword>
<dbReference type="InterPro" id="IPR003362">
    <property type="entry name" value="Bact_transf"/>
</dbReference>
<dbReference type="AlphaFoldDB" id="A0A533Q8F5"/>
<comment type="caution">
    <text evidence="4">The sequence shown here is derived from an EMBL/GenBank/DDBJ whole genome shotgun (WGS) entry which is preliminary data.</text>
</comment>
<comment type="similarity">
    <text evidence="1">Belongs to the bacterial sugar transferase family.</text>
</comment>